<feature type="region of interest" description="Disordered" evidence="1">
    <location>
        <begin position="113"/>
        <end position="153"/>
    </location>
</feature>
<dbReference type="OrthoDB" id="3020601at2759"/>
<reference evidence="2" key="1">
    <citation type="submission" date="2020-11" db="EMBL/GenBank/DDBJ databases">
        <authorList>
            <consortium name="DOE Joint Genome Institute"/>
            <person name="Ahrendt S."/>
            <person name="Riley R."/>
            <person name="Andreopoulos W."/>
            <person name="LaButti K."/>
            <person name="Pangilinan J."/>
            <person name="Ruiz-duenas F.J."/>
            <person name="Barrasa J.M."/>
            <person name="Sanchez-Garcia M."/>
            <person name="Camarero S."/>
            <person name="Miyauchi S."/>
            <person name="Serrano A."/>
            <person name="Linde D."/>
            <person name="Babiker R."/>
            <person name="Drula E."/>
            <person name="Ayuso-Fernandez I."/>
            <person name="Pacheco R."/>
            <person name="Padilla G."/>
            <person name="Ferreira P."/>
            <person name="Barriuso J."/>
            <person name="Kellner H."/>
            <person name="Castanera R."/>
            <person name="Alfaro M."/>
            <person name="Ramirez L."/>
            <person name="Pisabarro A.G."/>
            <person name="Kuo A."/>
            <person name="Tritt A."/>
            <person name="Lipzen A."/>
            <person name="He G."/>
            <person name="Yan M."/>
            <person name="Ng V."/>
            <person name="Cullen D."/>
            <person name="Martin F."/>
            <person name="Rosso M.-N."/>
            <person name="Henrissat B."/>
            <person name="Hibbett D."/>
            <person name="Martinez A.T."/>
            <person name="Grigoriev I.V."/>
        </authorList>
    </citation>
    <scope>NUCLEOTIDE SEQUENCE</scope>
    <source>
        <strain evidence="2">AH 44721</strain>
    </source>
</reference>
<evidence type="ECO:0000313" key="2">
    <source>
        <dbReference type="EMBL" id="KAF8879442.1"/>
    </source>
</evidence>
<dbReference type="AlphaFoldDB" id="A0A9P5NDA0"/>
<evidence type="ECO:0000256" key="1">
    <source>
        <dbReference type="SAM" id="MobiDB-lite"/>
    </source>
</evidence>
<evidence type="ECO:0000313" key="3">
    <source>
        <dbReference type="Proteomes" id="UP000724874"/>
    </source>
</evidence>
<dbReference type="EMBL" id="JADNYJ010000149">
    <property type="protein sequence ID" value="KAF8879442.1"/>
    <property type="molecule type" value="Genomic_DNA"/>
</dbReference>
<dbReference type="Proteomes" id="UP000724874">
    <property type="component" value="Unassembled WGS sequence"/>
</dbReference>
<comment type="caution">
    <text evidence="2">The sequence shown here is derived from an EMBL/GenBank/DDBJ whole genome shotgun (WGS) entry which is preliminary data.</text>
</comment>
<proteinExistence type="predicted"/>
<protein>
    <submittedName>
        <fullName evidence="2">Uncharacterized protein</fullName>
    </submittedName>
</protein>
<name>A0A9P5NDA0_GYMJU</name>
<accession>A0A9P5NDA0</accession>
<organism evidence="2 3">
    <name type="scientific">Gymnopilus junonius</name>
    <name type="common">Spectacular rustgill mushroom</name>
    <name type="synonym">Gymnopilus spectabilis subsp. junonius</name>
    <dbReference type="NCBI Taxonomy" id="109634"/>
    <lineage>
        <taxon>Eukaryota</taxon>
        <taxon>Fungi</taxon>
        <taxon>Dikarya</taxon>
        <taxon>Basidiomycota</taxon>
        <taxon>Agaricomycotina</taxon>
        <taxon>Agaricomycetes</taxon>
        <taxon>Agaricomycetidae</taxon>
        <taxon>Agaricales</taxon>
        <taxon>Agaricineae</taxon>
        <taxon>Hymenogastraceae</taxon>
        <taxon>Gymnopilus</taxon>
    </lineage>
</organism>
<keyword evidence="3" id="KW-1185">Reference proteome</keyword>
<gene>
    <name evidence="2" type="ORF">CPB84DRAFT_1852114</name>
</gene>
<sequence length="225" mass="25666">MEEVNPHLAKRSPRDAVSALKKQFQNYLDGMEPFNRKRSRRESLREYWCRLLNDEDSDVLAALAVKVFSAMPVSMVDERAMSVVTWLNSPGMDEKRAPRKPVTVNWRDIRKTIQQEPKTLSAKPVSDTSIEDSDSEDNDSKLNSPADPVEDPLKWLDDGLPDLSGFDNRNFDLALQYDIRRYVDILADSASETQERMESQIKSTSESRDVAASVLVPAAEEWTTW</sequence>